<gene>
    <name evidence="5" type="ORF">GCM10022295_08140</name>
</gene>
<reference evidence="6" key="1">
    <citation type="journal article" date="2019" name="Int. J. Syst. Evol. Microbiol.">
        <title>The Global Catalogue of Microorganisms (GCM) 10K type strain sequencing project: providing services to taxonomists for standard genome sequencing and annotation.</title>
        <authorList>
            <consortium name="The Broad Institute Genomics Platform"/>
            <consortium name="The Broad Institute Genome Sequencing Center for Infectious Disease"/>
            <person name="Wu L."/>
            <person name="Ma J."/>
        </authorList>
    </citation>
    <scope>NUCLEOTIDE SEQUENCE [LARGE SCALE GENOMIC DNA]</scope>
    <source>
        <strain evidence="6">JCM 17656</strain>
    </source>
</reference>
<accession>A0ABP6V906</accession>
<dbReference type="EMBL" id="BAABCE010000001">
    <property type="protein sequence ID" value="GAA3528566.1"/>
    <property type="molecule type" value="Genomic_DNA"/>
</dbReference>
<evidence type="ECO:0000313" key="6">
    <source>
        <dbReference type="Proteomes" id="UP001500707"/>
    </source>
</evidence>
<dbReference type="SUPFAM" id="SSF51905">
    <property type="entry name" value="FAD/NAD(P)-binding domain"/>
    <property type="match status" value="1"/>
</dbReference>
<dbReference type="Pfam" id="PF01494">
    <property type="entry name" value="FAD_binding_3"/>
    <property type="match status" value="1"/>
</dbReference>
<dbReference type="InterPro" id="IPR036188">
    <property type="entry name" value="FAD/NAD-bd_sf"/>
</dbReference>
<evidence type="ECO:0000259" key="4">
    <source>
        <dbReference type="Pfam" id="PF01494"/>
    </source>
</evidence>
<keyword evidence="3" id="KW-0274">FAD</keyword>
<proteinExistence type="predicted"/>
<protein>
    <submittedName>
        <fullName evidence="5">FAD-dependent monooxygenase</fullName>
    </submittedName>
</protein>
<dbReference type="Pfam" id="PF21274">
    <property type="entry name" value="Rng_hyd_C"/>
    <property type="match status" value="1"/>
</dbReference>
<dbReference type="GO" id="GO:0004497">
    <property type="term" value="F:monooxygenase activity"/>
    <property type="evidence" value="ECO:0007669"/>
    <property type="project" value="UniProtKB-KW"/>
</dbReference>
<comment type="cofactor">
    <cofactor evidence="1">
        <name>FAD</name>
        <dbReference type="ChEBI" id="CHEBI:57692"/>
    </cofactor>
</comment>
<evidence type="ECO:0000313" key="5">
    <source>
        <dbReference type="EMBL" id="GAA3528566.1"/>
    </source>
</evidence>
<name>A0ABP6V906_9ACTN</name>
<keyword evidence="6" id="KW-1185">Reference proteome</keyword>
<feature type="domain" description="FAD-binding" evidence="4">
    <location>
        <begin position="9"/>
        <end position="338"/>
    </location>
</feature>
<keyword evidence="5" id="KW-0503">Monooxygenase</keyword>
<dbReference type="Gene3D" id="3.30.70.2450">
    <property type="match status" value="1"/>
</dbReference>
<evidence type="ECO:0000256" key="2">
    <source>
        <dbReference type="ARBA" id="ARBA00022630"/>
    </source>
</evidence>
<organism evidence="5 6">
    <name type="scientific">Streptomyces osmaniensis</name>
    <dbReference type="NCBI Taxonomy" id="593134"/>
    <lineage>
        <taxon>Bacteria</taxon>
        <taxon>Bacillati</taxon>
        <taxon>Actinomycetota</taxon>
        <taxon>Actinomycetes</taxon>
        <taxon>Kitasatosporales</taxon>
        <taxon>Streptomycetaceae</taxon>
        <taxon>Streptomyces</taxon>
    </lineage>
</organism>
<evidence type="ECO:0000256" key="3">
    <source>
        <dbReference type="ARBA" id="ARBA00022827"/>
    </source>
</evidence>
<dbReference type="Proteomes" id="UP001500707">
    <property type="component" value="Unassembled WGS sequence"/>
</dbReference>
<dbReference type="InterPro" id="IPR002938">
    <property type="entry name" value="FAD-bd"/>
</dbReference>
<evidence type="ECO:0000256" key="1">
    <source>
        <dbReference type="ARBA" id="ARBA00001974"/>
    </source>
</evidence>
<dbReference type="Gene3D" id="3.50.50.60">
    <property type="entry name" value="FAD/NAD(P)-binding domain"/>
    <property type="match status" value="2"/>
</dbReference>
<keyword evidence="2" id="KW-0285">Flavoprotein</keyword>
<sequence length="497" mass="52826">MTVATRTLETDVLVVGAGPVGLMLAGELRLGGAATVVLERRDAPTTESRASTLHARTMELLDSRGLLDALGTPPDEPRGHFGGVPLDLTLPSPWPGQWKVPQTRTEELLQDWALGLGADLRRGYELRAVRVGEESGAGVEAVAAGPGGRALRVRARFVVGCDGEDSTLRRLTGAGFPGRDAGRELLRADVAGIDVPDRRFQRLEKGLAIAARRGDGVTRVMVHEFGAEPSGGEPEFGEVAQVWKRVTGEDISSGDPLWVNSFGDADRQLDAYRRGPVLFAGDAAHQQMPIGGQALNLGLQDAVNLGWKLAAEVRGRAPAGLLDTYHAERHAVGRRVLANIRAQALLLLGGPEVEPVRALLGELIAERPQVRAHLAGMISGLDIRYGADAEDPLLGARLPYVQLRGPEGSLEAADLLRAGGRGLLLDLAGDARLRTAVRPWADRIVTVSARPVPDSALGAARAVLVRPDGYVAWTGTEGTPDGPEIALKNWFGISDRN</sequence>
<keyword evidence="5" id="KW-0560">Oxidoreductase</keyword>
<dbReference type="InterPro" id="IPR050641">
    <property type="entry name" value="RIFMO-like"/>
</dbReference>
<dbReference type="Gene3D" id="3.40.30.120">
    <property type="match status" value="1"/>
</dbReference>
<dbReference type="PANTHER" id="PTHR43004:SF19">
    <property type="entry name" value="BINDING MONOOXYGENASE, PUTATIVE (JCVI)-RELATED"/>
    <property type="match status" value="1"/>
</dbReference>
<dbReference type="PANTHER" id="PTHR43004">
    <property type="entry name" value="TRK SYSTEM POTASSIUM UPTAKE PROTEIN"/>
    <property type="match status" value="1"/>
</dbReference>
<dbReference type="PRINTS" id="PR00420">
    <property type="entry name" value="RNGMNOXGNASE"/>
</dbReference>
<comment type="caution">
    <text evidence="5">The sequence shown here is derived from an EMBL/GenBank/DDBJ whole genome shotgun (WGS) entry which is preliminary data.</text>
</comment>